<name>A0AAN7CNB4_9PEZI</name>
<feature type="compositionally biased region" description="Basic and acidic residues" evidence="1">
    <location>
        <begin position="191"/>
        <end position="207"/>
    </location>
</feature>
<feature type="compositionally biased region" description="Low complexity" evidence="1">
    <location>
        <begin position="414"/>
        <end position="426"/>
    </location>
</feature>
<sequence length="605" mass="67181">MDKDSPHRNHPRESRPPAGRERILDRKIEKLAMPASFSSNLARKAPNFGVKTPNGSVRFIVSLFEKSASLSDSPTPYRPKRESGASDINRVRGETKGRPVIHNNKNDNQRTSMRPRDSQEQCDRLAQPRFPLAQVGSHVEEYSLTLLRHKSYFNNRSLARCLDEDLENGTETKVRVVRSRKGVGWNDVENENDRDKDDQGWDKKGDMDIIPTHTDLSVPVQQPDSSTSNFLPSQLPEPSETDSETRSLPQINDFWSRVRAQLQVDEDEIYGTGRDQMRRSGSVKGPEEGSESRDLKPSTSAASTPFCCQPEPYINYPLPLPPVRPPPHVPVVVRRSSFSTSSSQWEQDSTVSSLEPFPDASSDYFIWDEPLQSSLRESTLVSDGIDVTGLLLNQYPEPKLPLLENGISLPSPSTEPSHSRYPSSSGSGSGPWIRPPTWRSPSSLCSSSPPLVTRVLPLAAQSKSHYHNCANDSRNRHQHQANSSKPSVCTTTTAPSARNIAVTDSIRRANDGSGSQRTPSNSRAGQTSTNSSALRSTHADSGTALSSSWSSFAYRPELPRRRLTTEEKLSEIDDFLGSEPEQELEPGWSGAIRDHCLSLSYGDWI</sequence>
<feature type="region of interest" description="Disordered" evidence="1">
    <location>
        <begin position="35"/>
        <end position="54"/>
    </location>
</feature>
<proteinExistence type="predicted"/>
<feature type="compositionally biased region" description="Polar residues" evidence="1">
    <location>
        <begin position="512"/>
        <end position="544"/>
    </location>
</feature>
<reference evidence="2" key="2">
    <citation type="submission" date="2023-05" db="EMBL/GenBank/DDBJ databases">
        <authorList>
            <consortium name="Lawrence Berkeley National Laboratory"/>
            <person name="Steindorff A."/>
            <person name="Hensen N."/>
            <person name="Bonometti L."/>
            <person name="Westerberg I."/>
            <person name="Brannstrom I.O."/>
            <person name="Guillou S."/>
            <person name="Cros-Aarteil S."/>
            <person name="Calhoun S."/>
            <person name="Haridas S."/>
            <person name="Kuo A."/>
            <person name="Mondo S."/>
            <person name="Pangilinan J."/>
            <person name="Riley R."/>
            <person name="Labutti K."/>
            <person name="Andreopoulos B."/>
            <person name="Lipzen A."/>
            <person name="Chen C."/>
            <person name="Yanf M."/>
            <person name="Daum C."/>
            <person name="Ng V."/>
            <person name="Clum A."/>
            <person name="Ohm R."/>
            <person name="Martin F."/>
            <person name="Silar P."/>
            <person name="Natvig D."/>
            <person name="Lalanne C."/>
            <person name="Gautier V."/>
            <person name="Ament-Velasquez S.L."/>
            <person name="Kruys A."/>
            <person name="Hutchinson M.I."/>
            <person name="Powell A.J."/>
            <person name="Barry K."/>
            <person name="Miller A.N."/>
            <person name="Grigoriev I.V."/>
            <person name="Debuchy R."/>
            <person name="Gladieux P."/>
            <person name="Thoren M.H."/>
            <person name="Johannesson H."/>
        </authorList>
    </citation>
    <scope>NUCLEOTIDE SEQUENCE</scope>
    <source>
        <strain evidence="2">CBS 359.72</strain>
    </source>
</reference>
<feature type="region of interest" description="Disordered" evidence="1">
    <location>
        <begin position="403"/>
        <end position="446"/>
    </location>
</feature>
<feature type="region of interest" description="Disordered" evidence="1">
    <location>
        <begin position="266"/>
        <end position="304"/>
    </location>
</feature>
<evidence type="ECO:0000256" key="1">
    <source>
        <dbReference type="SAM" id="MobiDB-lite"/>
    </source>
</evidence>
<feature type="region of interest" description="Disordered" evidence="1">
    <location>
        <begin position="186"/>
        <end position="248"/>
    </location>
</feature>
<feature type="region of interest" description="Disordered" evidence="1">
    <location>
        <begin position="468"/>
        <end position="544"/>
    </location>
</feature>
<comment type="caution">
    <text evidence="2">The sequence shown here is derived from an EMBL/GenBank/DDBJ whole genome shotgun (WGS) entry which is preliminary data.</text>
</comment>
<evidence type="ECO:0000313" key="3">
    <source>
        <dbReference type="Proteomes" id="UP001303647"/>
    </source>
</evidence>
<feature type="compositionally biased region" description="Basic and acidic residues" evidence="1">
    <location>
        <begin position="104"/>
        <end position="122"/>
    </location>
</feature>
<dbReference type="Proteomes" id="UP001303647">
    <property type="component" value="Unassembled WGS sequence"/>
</dbReference>
<accession>A0AAN7CNB4</accession>
<dbReference type="EMBL" id="MU857719">
    <property type="protein sequence ID" value="KAK4244915.1"/>
    <property type="molecule type" value="Genomic_DNA"/>
</dbReference>
<keyword evidence="3" id="KW-1185">Reference proteome</keyword>
<dbReference type="AlphaFoldDB" id="A0AAN7CNB4"/>
<feature type="region of interest" description="Disordered" evidence="1">
    <location>
        <begin position="1"/>
        <end position="23"/>
    </location>
</feature>
<protein>
    <submittedName>
        <fullName evidence="2">Uncharacterized protein</fullName>
    </submittedName>
</protein>
<reference evidence="2" key="1">
    <citation type="journal article" date="2023" name="Mol. Phylogenet. Evol.">
        <title>Genome-scale phylogeny and comparative genomics of the fungal order Sordariales.</title>
        <authorList>
            <person name="Hensen N."/>
            <person name="Bonometti L."/>
            <person name="Westerberg I."/>
            <person name="Brannstrom I.O."/>
            <person name="Guillou S."/>
            <person name="Cros-Aarteil S."/>
            <person name="Calhoun S."/>
            <person name="Haridas S."/>
            <person name="Kuo A."/>
            <person name="Mondo S."/>
            <person name="Pangilinan J."/>
            <person name="Riley R."/>
            <person name="LaButti K."/>
            <person name="Andreopoulos B."/>
            <person name="Lipzen A."/>
            <person name="Chen C."/>
            <person name="Yan M."/>
            <person name="Daum C."/>
            <person name="Ng V."/>
            <person name="Clum A."/>
            <person name="Steindorff A."/>
            <person name="Ohm R.A."/>
            <person name="Martin F."/>
            <person name="Silar P."/>
            <person name="Natvig D.O."/>
            <person name="Lalanne C."/>
            <person name="Gautier V."/>
            <person name="Ament-Velasquez S.L."/>
            <person name="Kruys A."/>
            <person name="Hutchinson M.I."/>
            <person name="Powell A.J."/>
            <person name="Barry K."/>
            <person name="Miller A.N."/>
            <person name="Grigoriev I.V."/>
            <person name="Debuchy R."/>
            <person name="Gladieux P."/>
            <person name="Hiltunen Thoren M."/>
            <person name="Johannesson H."/>
        </authorList>
    </citation>
    <scope>NUCLEOTIDE SEQUENCE</scope>
    <source>
        <strain evidence="2">CBS 359.72</strain>
    </source>
</reference>
<feature type="region of interest" description="Disordered" evidence="1">
    <location>
        <begin position="91"/>
        <end position="122"/>
    </location>
</feature>
<evidence type="ECO:0000313" key="2">
    <source>
        <dbReference type="EMBL" id="KAK4244915.1"/>
    </source>
</evidence>
<feature type="compositionally biased region" description="Basic and acidic residues" evidence="1">
    <location>
        <begin position="285"/>
        <end position="296"/>
    </location>
</feature>
<feature type="compositionally biased region" description="Polar residues" evidence="1">
    <location>
        <begin position="480"/>
        <end position="496"/>
    </location>
</feature>
<feature type="compositionally biased region" description="Polar residues" evidence="1">
    <location>
        <begin position="219"/>
        <end position="232"/>
    </location>
</feature>
<gene>
    <name evidence="2" type="ORF">C7999DRAFT_43492</name>
</gene>
<organism evidence="2 3">
    <name type="scientific">Corynascus novoguineensis</name>
    <dbReference type="NCBI Taxonomy" id="1126955"/>
    <lineage>
        <taxon>Eukaryota</taxon>
        <taxon>Fungi</taxon>
        <taxon>Dikarya</taxon>
        <taxon>Ascomycota</taxon>
        <taxon>Pezizomycotina</taxon>
        <taxon>Sordariomycetes</taxon>
        <taxon>Sordariomycetidae</taxon>
        <taxon>Sordariales</taxon>
        <taxon>Chaetomiaceae</taxon>
        <taxon>Corynascus</taxon>
    </lineage>
</organism>